<reference evidence="3" key="1">
    <citation type="submission" date="2016-10" db="EMBL/GenBank/DDBJ databases">
        <authorList>
            <person name="Varghese N."/>
            <person name="Submissions S."/>
        </authorList>
    </citation>
    <scope>NUCLEOTIDE SEQUENCE [LARGE SCALE GENOMIC DNA]</scope>
    <source>
        <strain evidence="3">CGMCC 1.6963</strain>
    </source>
</reference>
<sequence length="150" mass="15428">MTGSPRGAVPSAVVLSAAADVVTVLLFATVGRSSHAEGVTATGVLTTAWPFLAGTAIGWLVVRLWRGAWPVPAGASARHTAVEGAVVALVAVAAGMLLRRVTGAGTDPAFVVVATLVLGALLVGWRLLWSVLRRRSRPTSDRRRSARLGG</sequence>
<dbReference type="RefSeq" id="WP_218144349.1">
    <property type="nucleotide sequence ID" value="NZ_FOHB01000006.1"/>
</dbReference>
<name>A0A1H9WX77_9MICO</name>
<protein>
    <recommendedName>
        <fullName evidence="4">DUF3054 domain-containing protein</fullName>
    </recommendedName>
</protein>
<feature type="transmembrane region" description="Helical" evidence="1">
    <location>
        <begin position="109"/>
        <end position="128"/>
    </location>
</feature>
<evidence type="ECO:0000313" key="3">
    <source>
        <dbReference type="Proteomes" id="UP000199019"/>
    </source>
</evidence>
<keyword evidence="1" id="KW-1133">Transmembrane helix</keyword>
<dbReference type="Proteomes" id="UP000199019">
    <property type="component" value="Unassembled WGS sequence"/>
</dbReference>
<keyword evidence="3" id="KW-1185">Reference proteome</keyword>
<feature type="transmembrane region" description="Helical" evidence="1">
    <location>
        <begin position="48"/>
        <end position="65"/>
    </location>
</feature>
<gene>
    <name evidence="2" type="ORF">SAMN05216199_3174</name>
</gene>
<dbReference type="STRING" id="587636.SAMN05216199_3174"/>
<dbReference type="InterPro" id="IPR021414">
    <property type="entry name" value="DUF3054"/>
</dbReference>
<proteinExistence type="predicted"/>
<dbReference type="AlphaFoldDB" id="A0A1H9WX77"/>
<evidence type="ECO:0000313" key="2">
    <source>
        <dbReference type="EMBL" id="SES38429.1"/>
    </source>
</evidence>
<keyword evidence="1" id="KW-0812">Transmembrane</keyword>
<accession>A0A1H9WX77</accession>
<evidence type="ECO:0008006" key="4">
    <source>
        <dbReference type="Google" id="ProtNLM"/>
    </source>
</evidence>
<feature type="transmembrane region" description="Helical" evidence="1">
    <location>
        <begin position="7"/>
        <end position="28"/>
    </location>
</feature>
<dbReference type="Pfam" id="PF11255">
    <property type="entry name" value="DUF3054"/>
    <property type="match status" value="1"/>
</dbReference>
<organism evidence="2 3">
    <name type="scientific">Pedococcus cremeus</name>
    <dbReference type="NCBI Taxonomy" id="587636"/>
    <lineage>
        <taxon>Bacteria</taxon>
        <taxon>Bacillati</taxon>
        <taxon>Actinomycetota</taxon>
        <taxon>Actinomycetes</taxon>
        <taxon>Micrococcales</taxon>
        <taxon>Intrasporangiaceae</taxon>
        <taxon>Pedococcus</taxon>
    </lineage>
</organism>
<keyword evidence="1" id="KW-0472">Membrane</keyword>
<evidence type="ECO:0000256" key="1">
    <source>
        <dbReference type="SAM" id="Phobius"/>
    </source>
</evidence>
<dbReference type="EMBL" id="FOHB01000006">
    <property type="protein sequence ID" value="SES38429.1"/>
    <property type="molecule type" value="Genomic_DNA"/>
</dbReference>
<feature type="transmembrane region" description="Helical" evidence="1">
    <location>
        <begin position="77"/>
        <end position="97"/>
    </location>
</feature>
<dbReference type="PANTHER" id="PTHR35283:SF3">
    <property type="entry name" value="T12C22.21 PROTEIN"/>
    <property type="match status" value="1"/>
</dbReference>
<dbReference type="PANTHER" id="PTHR35283">
    <property type="entry name" value="T12C22.21 PROTEIN"/>
    <property type="match status" value="1"/>
</dbReference>